<dbReference type="GO" id="GO:0000049">
    <property type="term" value="F:tRNA binding"/>
    <property type="evidence" value="ECO:0007669"/>
    <property type="project" value="TreeGrafter"/>
</dbReference>
<dbReference type="PROSITE" id="PS51675">
    <property type="entry name" value="SAM_MT_TRM10"/>
    <property type="match status" value="1"/>
</dbReference>
<dbReference type="EMBL" id="UYRR01033061">
    <property type="protein sequence ID" value="VDK57693.1"/>
    <property type="molecule type" value="Genomic_DNA"/>
</dbReference>
<proteinExistence type="predicted"/>
<dbReference type="Proteomes" id="UP000267096">
    <property type="component" value="Unassembled WGS sequence"/>
</dbReference>
<organism evidence="7">
    <name type="scientific">Anisakis simplex</name>
    <name type="common">Herring worm</name>
    <dbReference type="NCBI Taxonomy" id="6269"/>
    <lineage>
        <taxon>Eukaryota</taxon>
        <taxon>Metazoa</taxon>
        <taxon>Ecdysozoa</taxon>
        <taxon>Nematoda</taxon>
        <taxon>Chromadorea</taxon>
        <taxon>Rhabditida</taxon>
        <taxon>Spirurina</taxon>
        <taxon>Ascaridomorpha</taxon>
        <taxon>Ascaridoidea</taxon>
        <taxon>Anisakidae</taxon>
        <taxon>Anisakis</taxon>
        <taxon>Anisakis simplex complex</taxon>
    </lineage>
</organism>
<keyword evidence="1" id="KW-0489">Methyltransferase</keyword>
<evidence type="ECO:0000313" key="6">
    <source>
        <dbReference type="Proteomes" id="UP000267096"/>
    </source>
</evidence>
<dbReference type="InterPro" id="IPR007356">
    <property type="entry name" value="tRNA_m1G_MeTrfase_euk"/>
</dbReference>
<name>A0A0M3K7Q2_ANISI</name>
<dbReference type="Gene3D" id="3.40.1280.30">
    <property type="match status" value="1"/>
</dbReference>
<feature type="domain" description="SAM-dependent MTase TRM10-type" evidence="4">
    <location>
        <begin position="25"/>
        <end position="181"/>
    </location>
</feature>
<evidence type="ECO:0000256" key="2">
    <source>
        <dbReference type="ARBA" id="ARBA00022679"/>
    </source>
</evidence>
<keyword evidence="6" id="KW-1185">Reference proteome</keyword>
<dbReference type="PANTHER" id="PTHR13563">
    <property type="entry name" value="TRNA (GUANINE-9-) METHYLTRANSFERASE"/>
    <property type="match status" value="1"/>
</dbReference>
<reference evidence="7" key="1">
    <citation type="submission" date="2017-02" db="UniProtKB">
        <authorList>
            <consortium name="WormBaseParasite"/>
        </authorList>
    </citation>
    <scope>IDENTIFICATION</scope>
</reference>
<dbReference type="OrthoDB" id="278300at2759"/>
<evidence type="ECO:0000313" key="5">
    <source>
        <dbReference type="EMBL" id="VDK57693.1"/>
    </source>
</evidence>
<dbReference type="WBParaSite" id="ASIM_0001699301-mRNA-1">
    <property type="protein sequence ID" value="ASIM_0001699301-mRNA-1"/>
    <property type="gene ID" value="ASIM_0001699301"/>
</dbReference>
<keyword evidence="2" id="KW-0808">Transferase</keyword>
<evidence type="ECO:0000313" key="7">
    <source>
        <dbReference type="WBParaSite" id="ASIM_0001699301-mRNA-1"/>
    </source>
</evidence>
<gene>
    <name evidence="5" type="ORF">ASIM_LOCUS16400</name>
</gene>
<evidence type="ECO:0000256" key="1">
    <source>
        <dbReference type="ARBA" id="ARBA00022603"/>
    </source>
</evidence>
<dbReference type="GO" id="GO:0008168">
    <property type="term" value="F:methyltransferase activity"/>
    <property type="evidence" value="ECO:0007669"/>
    <property type="project" value="UniProtKB-KW"/>
</dbReference>
<sequence length="181" mass="20603">MANISALEYFRAVEGRRLHRKVERKRRRSRKAVANMELFKLDSELTLIIDLGYTNAMNNKELCKLVRQMGRVWGLQKRYVGLITILLSPCEKFIGESRRVLTGFDSFKWTIMYKNIEQCSNKRLIYLSPDASLAPLESLSSNEAYVIGGLVDETGRGSLSKDRAGLLNSVSCESTIYSPKE</sequence>
<dbReference type="InterPro" id="IPR028564">
    <property type="entry name" value="MT_TRM10-typ"/>
</dbReference>
<evidence type="ECO:0000259" key="4">
    <source>
        <dbReference type="PROSITE" id="PS51675"/>
    </source>
</evidence>
<evidence type="ECO:0000256" key="3">
    <source>
        <dbReference type="ARBA" id="ARBA00022691"/>
    </source>
</evidence>
<accession>A0A0M3K7Q2</accession>
<dbReference type="AlphaFoldDB" id="A0A0M3K7Q2"/>
<reference evidence="5 6" key="2">
    <citation type="submission" date="2018-11" db="EMBL/GenBank/DDBJ databases">
        <authorList>
            <consortium name="Pathogen Informatics"/>
        </authorList>
    </citation>
    <scope>NUCLEOTIDE SEQUENCE [LARGE SCALE GENOMIC DNA]</scope>
</reference>
<keyword evidence="3" id="KW-0949">S-adenosyl-L-methionine</keyword>
<dbReference type="GO" id="GO:0005654">
    <property type="term" value="C:nucleoplasm"/>
    <property type="evidence" value="ECO:0007669"/>
    <property type="project" value="TreeGrafter"/>
</dbReference>
<dbReference type="InterPro" id="IPR038459">
    <property type="entry name" value="MT_TRM10-typ_sf"/>
</dbReference>
<dbReference type="CDD" id="cd18089">
    <property type="entry name" value="SPOUT_Trm10-like"/>
    <property type="match status" value="1"/>
</dbReference>
<protein>
    <submittedName>
        <fullName evidence="7">SAM-dependent MTase TRM10-type domain-containing protein</fullName>
    </submittedName>
</protein>
<dbReference type="GO" id="GO:0002939">
    <property type="term" value="P:tRNA N1-guanine methylation"/>
    <property type="evidence" value="ECO:0007669"/>
    <property type="project" value="TreeGrafter"/>
</dbReference>
<dbReference type="PANTHER" id="PTHR13563:SF19">
    <property type="entry name" value="TRNA METHYLTRANSFERASE 10 HOMOLOG B"/>
    <property type="match status" value="1"/>
</dbReference>